<sequence>MPLDMEQIPDAETTTVTEPTRALAGLGRASSRRRTVLRGVAFSSLTLGATALSWSPLAGQRAARAENGPNGLKGWDRTDCSDAYPSGYSEEKDTGGSYVNEPAACFGGDFMGSMYCSSGWHKKGTERDAPILYTYTPISTACGSSTTKNAWKWKTGTKVWRCSDGNTRVSGGGSTRTYLTICRARV</sequence>
<organism evidence="1">
    <name type="scientific">Actinoplanes campanulatus</name>
    <dbReference type="NCBI Taxonomy" id="113559"/>
    <lineage>
        <taxon>Bacteria</taxon>
        <taxon>Bacillati</taxon>
        <taxon>Actinomycetota</taxon>
        <taxon>Actinomycetes</taxon>
        <taxon>Micromonosporales</taxon>
        <taxon>Micromonosporaceae</taxon>
        <taxon>Actinoplanes</taxon>
    </lineage>
</organism>
<gene>
    <name evidence="1" type="ORF">Aca07nite_12520</name>
</gene>
<evidence type="ECO:0000313" key="1">
    <source>
        <dbReference type="EMBL" id="GID43977.1"/>
    </source>
</evidence>
<reference evidence="1" key="1">
    <citation type="submission" date="2021-01" db="EMBL/GenBank/DDBJ databases">
        <title>Whole genome shotgun sequence of Actinoplanes capillaceus NBRC 16408.</title>
        <authorList>
            <person name="Komaki H."/>
            <person name="Tamura T."/>
        </authorList>
    </citation>
    <scope>NUCLEOTIDE SEQUENCE [LARGE SCALE GENOMIC DNA]</scope>
    <source>
        <strain evidence="1">NBRC 16408</strain>
    </source>
</reference>
<name>A0ABQ3WAB2_9ACTN</name>
<comment type="caution">
    <text evidence="1">The sequence shown here is derived from an EMBL/GenBank/DDBJ whole genome shotgun (WGS) entry which is preliminary data.</text>
</comment>
<proteinExistence type="predicted"/>
<protein>
    <recommendedName>
        <fullName evidence="2">Peptidase inhibitor family I36</fullName>
    </recommendedName>
</protein>
<evidence type="ECO:0008006" key="2">
    <source>
        <dbReference type="Google" id="ProtNLM"/>
    </source>
</evidence>
<dbReference type="EMBL" id="BOMF01000019">
    <property type="protein sequence ID" value="GID43977.1"/>
    <property type="molecule type" value="Genomic_DNA"/>
</dbReference>
<accession>A0ABQ3WAB2</accession>